<feature type="compositionally biased region" description="Basic and acidic residues" evidence="1">
    <location>
        <begin position="56"/>
        <end position="70"/>
    </location>
</feature>
<evidence type="ECO:0000259" key="2">
    <source>
        <dbReference type="Pfam" id="PF15606"/>
    </source>
</evidence>
<reference evidence="3" key="1">
    <citation type="journal article" date="2020" name="mSystems">
        <title>Genome- and Community-Level Interaction Insights into Carbon Utilization and Element Cycling Functions of Hydrothermarchaeota in Hydrothermal Sediment.</title>
        <authorList>
            <person name="Zhou Z."/>
            <person name="Liu Y."/>
            <person name="Xu W."/>
            <person name="Pan J."/>
            <person name="Luo Z.H."/>
            <person name="Li M."/>
        </authorList>
    </citation>
    <scope>NUCLEOTIDE SEQUENCE [LARGE SCALE GENOMIC DNA]</scope>
    <source>
        <strain evidence="3">SpSt-374</strain>
    </source>
</reference>
<feature type="domain" description="Bacterial toxin 34" evidence="2">
    <location>
        <begin position="1"/>
        <end position="66"/>
    </location>
</feature>
<sequence length="70" mass="7983">MPSPGNQADTEIVAQAHALIQAGQAPTMRDALKILMQEAKRNRDMERQQRIKATQKAKDCRRSRQSHDKK</sequence>
<comment type="caution">
    <text evidence="3">The sequence shown here is derived from an EMBL/GenBank/DDBJ whole genome shotgun (WGS) entry which is preliminary data.</text>
</comment>
<dbReference type="InterPro" id="IPR028947">
    <property type="entry name" value="Ntox34"/>
</dbReference>
<dbReference type="AlphaFoldDB" id="A0A7C3VNW8"/>
<gene>
    <name evidence="3" type="ORF">ENR15_09525</name>
</gene>
<dbReference type="Pfam" id="PF15606">
    <property type="entry name" value="Ntox34"/>
    <property type="match status" value="1"/>
</dbReference>
<proteinExistence type="predicted"/>
<name>A0A7C3VNW8_9CYAN</name>
<feature type="region of interest" description="Disordered" evidence="1">
    <location>
        <begin position="40"/>
        <end position="70"/>
    </location>
</feature>
<protein>
    <recommendedName>
        <fullName evidence="2">Bacterial toxin 34 domain-containing protein</fullName>
    </recommendedName>
</protein>
<evidence type="ECO:0000256" key="1">
    <source>
        <dbReference type="SAM" id="MobiDB-lite"/>
    </source>
</evidence>
<accession>A0A7C3VNW8</accession>
<evidence type="ECO:0000313" key="3">
    <source>
        <dbReference type="EMBL" id="HGG00870.1"/>
    </source>
</evidence>
<feature type="compositionally biased region" description="Basic and acidic residues" evidence="1">
    <location>
        <begin position="40"/>
        <end position="49"/>
    </location>
</feature>
<dbReference type="EMBL" id="DSPX01000095">
    <property type="protein sequence ID" value="HGG00870.1"/>
    <property type="molecule type" value="Genomic_DNA"/>
</dbReference>
<organism evidence="3">
    <name type="scientific">Planktothricoides sp. SpSt-374</name>
    <dbReference type="NCBI Taxonomy" id="2282167"/>
    <lineage>
        <taxon>Bacteria</taxon>
        <taxon>Bacillati</taxon>
        <taxon>Cyanobacteriota</taxon>
        <taxon>Cyanophyceae</taxon>
        <taxon>Oscillatoriophycideae</taxon>
        <taxon>Oscillatoriales</taxon>
        <taxon>Oscillatoriaceae</taxon>
        <taxon>Planktothricoides</taxon>
    </lineage>
</organism>